<accession>A0ABU9C6B8</accession>
<dbReference type="PANTHER" id="PTHR40980">
    <property type="entry name" value="PLUG DOMAIN-CONTAINING PROTEIN"/>
    <property type="match status" value="1"/>
</dbReference>
<dbReference type="Proteomes" id="UP001379945">
    <property type="component" value="Unassembled WGS sequence"/>
</dbReference>
<comment type="similarity">
    <text evidence="2 5">Belongs to the TonB-dependent receptor family.</text>
</comment>
<gene>
    <name evidence="9" type="ORF">AACH00_13850</name>
</gene>
<evidence type="ECO:0000259" key="8">
    <source>
        <dbReference type="Pfam" id="PF07715"/>
    </source>
</evidence>
<feature type="chain" id="PRO_5046355995" evidence="6">
    <location>
        <begin position="30"/>
        <end position="882"/>
    </location>
</feature>
<evidence type="ECO:0000313" key="10">
    <source>
        <dbReference type="Proteomes" id="UP001379945"/>
    </source>
</evidence>
<dbReference type="RefSeq" id="WP_341399749.1">
    <property type="nucleotide sequence ID" value="NZ_JBBUTI010000009.1"/>
</dbReference>
<evidence type="ECO:0000313" key="9">
    <source>
        <dbReference type="EMBL" id="MEK8047441.1"/>
    </source>
</evidence>
<keyword evidence="9" id="KW-0675">Receptor</keyword>
<reference evidence="9 10" key="1">
    <citation type="submission" date="2024-04" db="EMBL/GenBank/DDBJ databases">
        <title>Novel species of the genus Ideonella isolated from streams.</title>
        <authorList>
            <person name="Lu H."/>
        </authorList>
    </citation>
    <scope>NUCLEOTIDE SEQUENCE [LARGE SCALE GENOMIC DNA]</scope>
    <source>
        <strain evidence="9 10">LYT19W</strain>
    </source>
</reference>
<dbReference type="InterPro" id="IPR010104">
    <property type="entry name" value="TonB_rcpt_bac"/>
</dbReference>
<feature type="domain" description="TonB-dependent receptor-like beta-barrel" evidence="7">
    <location>
        <begin position="392"/>
        <end position="848"/>
    </location>
</feature>
<dbReference type="InterPro" id="IPR037066">
    <property type="entry name" value="Plug_dom_sf"/>
</dbReference>
<evidence type="ECO:0000256" key="1">
    <source>
        <dbReference type="ARBA" id="ARBA00004442"/>
    </source>
</evidence>
<protein>
    <submittedName>
        <fullName evidence="9">TonB-dependent receptor</fullName>
    </submittedName>
</protein>
<keyword evidence="5" id="KW-0798">TonB box</keyword>
<evidence type="ECO:0000256" key="6">
    <source>
        <dbReference type="SAM" id="SignalP"/>
    </source>
</evidence>
<dbReference type="InterPro" id="IPR000531">
    <property type="entry name" value="Beta-barrel_TonB"/>
</dbReference>
<feature type="signal peptide" evidence="6">
    <location>
        <begin position="1"/>
        <end position="29"/>
    </location>
</feature>
<dbReference type="Gene3D" id="2.40.170.20">
    <property type="entry name" value="TonB-dependent receptor, beta-barrel domain"/>
    <property type="match status" value="1"/>
</dbReference>
<dbReference type="NCBIfam" id="TIGR01782">
    <property type="entry name" value="TonB-Xanth-Caul"/>
    <property type="match status" value="1"/>
</dbReference>
<evidence type="ECO:0000256" key="5">
    <source>
        <dbReference type="RuleBase" id="RU003357"/>
    </source>
</evidence>
<evidence type="ECO:0000256" key="4">
    <source>
        <dbReference type="ARBA" id="ARBA00023237"/>
    </source>
</evidence>
<keyword evidence="6" id="KW-0732">Signal</keyword>
<evidence type="ECO:0000256" key="3">
    <source>
        <dbReference type="ARBA" id="ARBA00023136"/>
    </source>
</evidence>
<dbReference type="Gene3D" id="2.170.130.10">
    <property type="entry name" value="TonB-dependent receptor, plug domain"/>
    <property type="match status" value="1"/>
</dbReference>
<keyword evidence="10" id="KW-1185">Reference proteome</keyword>
<dbReference type="CDD" id="cd01347">
    <property type="entry name" value="ligand_gated_channel"/>
    <property type="match status" value="1"/>
</dbReference>
<evidence type="ECO:0000256" key="2">
    <source>
        <dbReference type="ARBA" id="ARBA00009810"/>
    </source>
</evidence>
<comment type="caution">
    <text evidence="9">The sequence shown here is derived from an EMBL/GenBank/DDBJ whole genome shotgun (WGS) entry which is preliminary data.</text>
</comment>
<name>A0ABU9C6B8_9BURK</name>
<organism evidence="9 10">
    <name type="scientific">Ideonella margarita</name>
    <dbReference type="NCBI Taxonomy" id="2984191"/>
    <lineage>
        <taxon>Bacteria</taxon>
        <taxon>Pseudomonadati</taxon>
        <taxon>Pseudomonadota</taxon>
        <taxon>Betaproteobacteria</taxon>
        <taxon>Burkholderiales</taxon>
        <taxon>Sphaerotilaceae</taxon>
        <taxon>Ideonella</taxon>
    </lineage>
</organism>
<dbReference type="Pfam" id="PF00593">
    <property type="entry name" value="TonB_dep_Rec_b-barrel"/>
    <property type="match status" value="1"/>
</dbReference>
<keyword evidence="3 5" id="KW-0472">Membrane</keyword>
<dbReference type="SUPFAM" id="SSF56935">
    <property type="entry name" value="Porins"/>
    <property type="match status" value="1"/>
</dbReference>
<feature type="domain" description="TonB-dependent receptor plug" evidence="8">
    <location>
        <begin position="58"/>
        <end position="160"/>
    </location>
</feature>
<keyword evidence="4" id="KW-0998">Cell outer membrane</keyword>
<dbReference type="InterPro" id="IPR036942">
    <property type="entry name" value="Beta-barrel_TonB_sf"/>
</dbReference>
<comment type="subcellular location">
    <subcellularLocation>
        <location evidence="1 5">Cell outer membrane</location>
    </subcellularLocation>
</comment>
<dbReference type="PANTHER" id="PTHR40980:SF3">
    <property type="entry name" value="TONB-DEPENDENT RECEPTOR-LIKE BETA-BARREL DOMAIN-CONTAINING PROTEIN"/>
    <property type="match status" value="1"/>
</dbReference>
<dbReference type="Pfam" id="PF07715">
    <property type="entry name" value="Plug"/>
    <property type="match status" value="1"/>
</dbReference>
<dbReference type="InterPro" id="IPR012910">
    <property type="entry name" value="Plug_dom"/>
</dbReference>
<proteinExistence type="inferred from homology"/>
<dbReference type="EMBL" id="JBBUTI010000009">
    <property type="protein sequence ID" value="MEK8047441.1"/>
    <property type="molecule type" value="Genomic_DNA"/>
</dbReference>
<evidence type="ECO:0000259" key="7">
    <source>
        <dbReference type="Pfam" id="PF00593"/>
    </source>
</evidence>
<sequence>MQRHHLAHPLSLNAVALAAAAALSGPAFAQQAADANAPATTVVVQGQRASLMKAQDIKRSAEQVVDSIVADDIGKLPDANVAEALQRISGVQISRNRGEGDRVQVRGLQQTQTLLNGRVIFSAGKERGLSFQDVPSELLAGADVYKTPTADQVEGGIGGVIDLRTRRPFDFAGSKLAGTIKATNADLADKSNLEGSALYSNRWRLDGGSEFGALISVSTQKRNYRSDTQELDGPAALADGSGVFAPTGEWLAYEYGSRERSAVSAALQLRPDARSEYTLDLNHSQLNSRTNIHGFYASPFWANWSDSAQQGALWPKGTITKDANGNFQKGTFWGASMSTSGSVADEDTRIDQLALSGKWRFDGWNLRSEISHTDSRYERMYNEVRLGTFGDSPAFTYDVTTKLPSAYPEGASLTDPAHYWADKTVYFKVKNTGKETTARSDATWDLSEGTLSRVRAGVRLSDRKATSAEINTIDNIWRDSSTAISGAVPGLMSQIGVIGNNDLLAKAGQGTVPTQWLSVSSFDWLRDAAGVRQLFGLTVPGFDPSQTFDFSERSGALYVSADMDSTLAGLPLSGNIGVRAVSTESKRSYVQDVSGTSTRFNSKTTDNDFLPSLNLRLELQRDLLARLSLSKVVTRPNFDQLTPSLSLNVNDKTGFIGNPNLGELTANQVDATLEYYLSKSDHVYGATFYKKVKGFIQTTSSQVNIGGTTYTMSTPSNGSDGTIQGLELGYQGFFNQLPGALRGLGLQANYTYVDSSAPSPINGQKAPLEGLSRNSFNLVGMYDLDQFSARLAYNYRSSYAAGSRLSYPSNNGVTAMTPVTMKGYGVVDAYLSYAITPQVKVALEANNITRTVRQSVYSAVGNLPRGTYVDDRRYALSVHVDL</sequence>